<keyword evidence="4" id="KW-1185">Reference proteome</keyword>
<feature type="region of interest" description="Disordered" evidence="1">
    <location>
        <begin position="1"/>
        <end position="32"/>
    </location>
</feature>
<sequence>MGNLKSKLKRSKSKPRKKVDLPDSSSARKTVDPRLPFSNYRQIFNIRNGWKVVSRQLEDTSKDHLIRYTN</sequence>
<name>A0ABQ9EYQ0_TEGGR</name>
<gene>
    <name evidence="2" type="ORF">KUTeg_013394</name>
    <name evidence="3" type="ORF">KUTeg_013977</name>
</gene>
<dbReference type="EMBL" id="JARBDR010000657">
    <property type="protein sequence ID" value="KAJ8308520.1"/>
    <property type="molecule type" value="Genomic_DNA"/>
</dbReference>
<protein>
    <submittedName>
        <fullName evidence="2">Uncharacterized protein</fullName>
    </submittedName>
</protein>
<evidence type="ECO:0000313" key="4">
    <source>
        <dbReference type="Proteomes" id="UP001217089"/>
    </source>
</evidence>
<evidence type="ECO:0000313" key="2">
    <source>
        <dbReference type="EMBL" id="KAJ8308520.1"/>
    </source>
</evidence>
<dbReference type="Proteomes" id="UP001217089">
    <property type="component" value="Unassembled WGS sequence"/>
</dbReference>
<proteinExistence type="predicted"/>
<organism evidence="2 4">
    <name type="scientific">Tegillarca granosa</name>
    <name type="common">Malaysian cockle</name>
    <name type="synonym">Anadara granosa</name>
    <dbReference type="NCBI Taxonomy" id="220873"/>
    <lineage>
        <taxon>Eukaryota</taxon>
        <taxon>Metazoa</taxon>
        <taxon>Spiralia</taxon>
        <taxon>Lophotrochozoa</taxon>
        <taxon>Mollusca</taxon>
        <taxon>Bivalvia</taxon>
        <taxon>Autobranchia</taxon>
        <taxon>Pteriomorphia</taxon>
        <taxon>Arcoida</taxon>
        <taxon>Arcoidea</taxon>
        <taxon>Arcidae</taxon>
        <taxon>Tegillarca</taxon>
    </lineage>
</organism>
<feature type="compositionally biased region" description="Basic residues" evidence="1">
    <location>
        <begin position="1"/>
        <end position="17"/>
    </location>
</feature>
<evidence type="ECO:0000313" key="3">
    <source>
        <dbReference type="EMBL" id="KAJ8309103.1"/>
    </source>
</evidence>
<dbReference type="EMBL" id="JARBDR010000657">
    <property type="protein sequence ID" value="KAJ8309103.1"/>
    <property type="molecule type" value="Genomic_DNA"/>
</dbReference>
<comment type="caution">
    <text evidence="2">The sequence shown here is derived from an EMBL/GenBank/DDBJ whole genome shotgun (WGS) entry which is preliminary data.</text>
</comment>
<evidence type="ECO:0000256" key="1">
    <source>
        <dbReference type="SAM" id="MobiDB-lite"/>
    </source>
</evidence>
<accession>A0ABQ9EYQ0</accession>
<reference evidence="2 4" key="1">
    <citation type="submission" date="2022-12" db="EMBL/GenBank/DDBJ databases">
        <title>Chromosome-level genome of Tegillarca granosa.</title>
        <authorList>
            <person name="Kim J."/>
        </authorList>
    </citation>
    <scope>NUCLEOTIDE SEQUENCE [LARGE SCALE GENOMIC DNA]</scope>
    <source>
        <strain evidence="2">Teg-2019</strain>
        <tissue evidence="2">Adductor muscle</tissue>
    </source>
</reference>